<dbReference type="PANTHER" id="PTHR40368">
    <property type="entry name" value="YALI0F14399P"/>
    <property type="match status" value="1"/>
</dbReference>
<protein>
    <submittedName>
        <fullName evidence="3">Unnamed protein product</fullName>
    </submittedName>
</protein>
<keyword evidence="4" id="KW-1185">Reference proteome</keyword>
<evidence type="ECO:0000313" key="3">
    <source>
        <dbReference type="EMBL" id="GMG19024.1"/>
    </source>
</evidence>
<keyword evidence="1" id="KW-0812">Transmembrane</keyword>
<dbReference type="AlphaFoldDB" id="A0A9W6YS29"/>
<organism evidence="3 4">
    <name type="scientific">Ambrosiozyma monospora</name>
    <name type="common">Yeast</name>
    <name type="synonym">Endomycopsis monosporus</name>
    <dbReference type="NCBI Taxonomy" id="43982"/>
    <lineage>
        <taxon>Eukaryota</taxon>
        <taxon>Fungi</taxon>
        <taxon>Dikarya</taxon>
        <taxon>Ascomycota</taxon>
        <taxon>Saccharomycotina</taxon>
        <taxon>Pichiomycetes</taxon>
        <taxon>Pichiales</taxon>
        <taxon>Pichiaceae</taxon>
        <taxon>Ambrosiozyma</taxon>
    </lineage>
</organism>
<name>A0A9W6YS29_AMBMO</name>
<reference evidence="3" key="1">
    <citation type="submission" date="2023-04" db="EMBL/GenBank/DDBJ databases">
        <title>Ambrosiozyma monospora NBRC 1965.</title>
        <authorList>
            <person name="Ichikawa N."/>
            <person name="Sato H."/>
            <person name="Tonouchi N."/>
        </authorList>
    </citation>
    <scope>NUCLEOTIDE SEQUENCE</scope>
    <source>
        <strain evidence="3">NBRC 1965</strain>
    </source>
</reference>
<feature type="transmembrane region" description="Helical" evidence="1">
    <location>
        <begin position="218"/>
        <end position="238"/>
    </location>
</feature>
<accession>A0A9W6YS29</accession>
<keyword evidence="2" id="KW-0732">Signal</keyword>
<evidence type="ECO:0000256" key="2">
    <source>
        <dbReference type="SAM" id="SignalP"/>
    </source>
</evidence>
<dbReference type="OrthoDB" id="18530at2759"/>
<keyword evidence="1" id="KW-1133">Transmembrane helix</keyword>
<dbReference type="EMBL" id="BSXU01000046">
    <property type="protein sequence ID" value="GMG19024.1"/>
    <property type="molecule type" value="Genomic_DNA"/>
</dbReference>
<evidence type="ECO:0000313" key="4">
    <source>
        <dbReference type="Proteomes" id="UP001165063"/>
    </source>
</evidence>
<proteinExistence type="predicted"/>
<sequence length="259" mass="29733">MKFQFLTSLLITAASLTQAAKIQAFPQSELDSLSYLRSYEKDDVVPLECIKRQIDNGEHVFDKDGNIVYTSFPRCLETNKPLYFLYGKDEEIKCTLKFEDEVYHMFQLYLHQDVPFTCRYALRPDSKLYLPLDINLRGTVEESHFDLDPNVNILLLNNKENELVAATAFSSSLNTTKVIIGDTVEFNFNIKWLKVDKETTDKGFLFYKVPVLNSQLKLAIYSIASLLLGIVLSTVLGYKRLNRLVKSRSVELGEFNKAE</sequence>
<feature type="signal peptide" evidence="2">
    <location>
        <begin position="1"/>
        <end position="19"/>
    </location>
</feature>
<dbReference type="PANTHER" id="PTHR40368:SF1">
    <property type="entry name" value="YALI0F14399P"/>
    <property type="match status" value="1"/>
</dbReference>
<dbReference type="Proteomes" id="UP001165063">
    <property type="component" value="Unassembled WGS sequence"/>
</dbReference>
<comment type="caution">
    <text evidence="3">The sequence shown here is derived from an EMBL/GenBank/DDBJ whole genome shotgun (WGS) entry which is preliminary data.</text>
</comment>
<gene>
    <name evidence="3" type="ORF">Amon01_000015300</name>
</gene>
<feature type="chain" id="PRO_5040980596" evidence="2">
    <location>
        <begin position="20"/>
        <end position="259"/>
    </location>
</feature>
<evidence type="ECO:0000256" key="1">
    <source>
        <dbReference type="SAM" id="Phobius"/>
    </source>
</evidence>
<keyword evidence="1" id="KW-0472">Membrane</keyword>